<dbReference type="PANTHER" id="PTHR41729">
    <property type="entry name" value="GLUTAMYL-TRNA SYNTHETASE"/>
    <property type="match status" value="1"/>
</dbReference>
<proteinExistence type="predicted"/>
<feature type="region of interest" description="Disordered" evidence="1">
    <location>
        <begin position="1"/>
        <end position="28"/>
    </location>
</feature>
<feature type="compositionally biased region" description="Basic residues" evidence="1">
    <location>
        <begin position="1"/>
        <end position="11"/>
    </location>
</feature>
<protein>
    <submittedName>
        <fullName evidence="2">DUF4202 family protein</fullName>
    </submittedName>
</protein>
<name>A0A5Q2RSP1_9ACTN</name>
<dbReference type="AlphaFoldDB" id="A0A5Q2RSP1"/>
<evidence type="ECO:0000256" key="1">
    <source>
        <dbReference type="SAM" id="MobiDB-lite"/>
    </source>
</evidence>
<dbReference type="KEGG" id="atq:GH723_14555"/>
<evidence type="ECO:0000313" key="3">
    <source>
        <dbReference type="Proteomes" id="UP000334019"/>
    </source>
</evidence>
<dbReference type="InterPro" id="IPR025255">
    <property type="entry name" value="DUF4202"/>
</dbReference>
<dbReference type="Proteomes" id="UP000334019">
    <property type="component" value="Chromosome"/>
</dbReference>
<reference evidence="2 3" key="1">
    <citation type="submission" date="2019-11" db="EMBL/GenBank/DDBJ databases">
        <authorList>
            <person name="He Y."/>
        </authorList>
    </citation>
    <scope>NUCLEOTIDE SEQUENCE [LARGE SCALE GENOMIC DNA]</scope>
    <source>
        <strain evidence="2 3">SCSIO 58843</strain>
    </source>
</reference>
<keyword evidence="3" id="KW-1185">Reference proteome</keyword>
<evidence type="ECO:0000313" key="2">
    <source>
        <dbReference type="EMBL" id="QGG96225.1"/>
    </source>
</evidence>
<accession>A0A5Q2RSP1</accession>
<dbReference type="EMBL" id="CP045851">
    <property type="protein sequence ID" value="QGG96225.1"/>
    <property type="molecule type" value="Genomic_DNA"/>
</dbReference>
<sequence length="244" mass="26939">MARPLRRRQGRGRGPEGPRPLPDAGRGPALLHRLRRDRALLRRGRRLGVRGLSERLSSAIDAIDAANAEDPNTVVVRGEDLPLALAHGRLASEWVGRLVPDADDALVLAARAHHLRRWEVPRSSYPEGRAAYLRWRRDQKDRHAQEVVPILLGAGYDEATVNRVQVLLRRVRIDEASGTQTIEDAACLAFLETQLADVAARLDRDTLLRALRRTAAKMTPAALSLVAEIPLDDSARDALTEALG</sequence>
<dbReference type="Pfam" id="PF13875">
    <property type="entry name" value="DUF4202"/>
    <property type="match status" value="1"/>
</dbReference>
<gene>
    <name evidence="2" type="ORF">GH723_14555</name>
</gene>
<dbReference type="PANTHER" id="PTHR41729:SF1">
    <property type="entry name" value="GLUTAMYL-TRNA SYNTHETASE"/>
    <property type="match status" value="1"/>
</dbReference>
<organism evidence="2 3">
    <name type="scientific">Actinomarinicola tropica</name>
    <dbReference type="NCBI Taxonomy" id="2789776"/>
    <lineage>
        <taxon>Bacteria</taxon>
        <taxon>Bacillati</taxon>
        <taxon>Actinomycetota</taxon>
        <taxon>Acidimicrobiia</taxon>
        <taxon>Acidimicrobiales</taxon>
        <taxon>Iamiaceae</taxon>
        <taxon>Actinomarinicola</taxon>
    </lineage>
</organism>